<dbReference type="PROSITE" id="PS50222">
    <property type="entry name" value="EF_HAND_2"/>
    <property type="match status" value="3"/>
</dbReference>
<evidence type="ECO:0000259" key="7">
    <source>
        <dbReference type="PROSITE" id="PS50222"/>
    </source>
</evidence>
<reference evidence="8" key="1">
    <citation type="submission" date="2023-03" db="EMBL/GenBank/DDBJ databases">
        <title>Massive genome expansion in bonnet fungi (Mycena s.s.) driven by repeated elements and novel gene families across ecological guilds.</title>
        <authorList>
            <consortium name="Lawrence Berkeley National Laboratory"/>
            <person name="Harder C.B."/>
            <person name="Miyauchi S."/>
            <person name="Viragh M."/>
            <person name="Kuo A."/>
            <person name="Thoen E."/>
            <person name="Andreopoulos B."/>
            <person name="Lu D."/>
            <person name="Skrede I."/>
            <person name="Drula E."/>
            <person name="Henrissat B."/>
            <person name="Morin E."/>
            <person name="Kohler A."/>
            <person name="Barry K."/>
            <person name="LaButti K."/>
            <person name="Morin E."/>
            <person name="Salamov A."/>
            <person name="Lipzen A."/>
            <person name="Mereny Z."/>
            <person name="Hegedus B."/>
            <person name="Baldrian P."/>
            <person name="Stursova M."/>
            <person name="Weitz H."/>
            <person name="Taylor A."/>
            <person name="Grigoriev I.V."/>
            <person name="Nagy L.G."/>
            <person name="Martin F."/>
            <person name="Kauserud H."/>
        </authorList>
    </citation>
    <scope>NUCLEOTIDE SEQUENCE</scope>
    <source>
        <strain evidence="8">CBHHK188m</strain>
    </source>
</reference>
<protein>
    <recommendedName>
        <fullName evidence="7">EF-hand domain-containing protein</fullName>
    </recommendedName>
</protein>
<dbReference type="Pfam" id="PF13499">
    <property type="entry name" value="EF-hand_7"/>
    <property type="match status" value="1"/>
</dbReference>
<feature type="domain" description="EF-hand" evidence="7">
    <location>
        <begin position="64"/>
        <end position="99"/>
    </location>
</feature>
<dbReference type="Proteomes" id="UP001215280">
    <property type="component" value="Unassembled WGS sequence"/>
</dbReference>
<dbReference type="SUPFAM" id="SSF47473">
    <property type="entry name" value="EF-hand"/>
    <property type="match status" value="1"/>
</dbReference>
<feature type="region of interest" description="Disordered" evidence="6">
    <location>
        <begin position="1"/>
        <end position="82"/>
    </location>
</feature>
<dbReference type="PROSITE" id="PS00018">
    <property type="entry name" value="EF_HAND_1"/>
    <property type="match status" value="2"/>
</dbReference>
<dbReference type="InterPro" id="IPR002048">
    <property type="entry name" value="EF_hand_dom"/>
</dbReference>
<dbReference type="PANTHER" id="PTHR46212:SF3">
    <property type="entry name" value="GH27120P"/>
    <property type="match status" value="1"/>
</dbReference>
<dbReference type="GO" id="GO:0048306">
    <property type="term" value="F:calcium-dependent protein binding"/>
    <property type="evidence" value="ECO:0007669"/>
    <property type="project" value="UniProtKB-ARBA"/>
</dbReference>
<dbReference type="GO" id="GO:0005737">
    <property type="term" value="C:cytoplasm"/>
    <property type="evidence" value="ECO:0007669"/>
    <property type="project" value="UniProtKB-SubCell"/>
</dbReference>
<feature type="compositionally biased region" description="Low complexity" evidence="6">
    <location>
        <begin position="40"/>
        <end position="50"/>
    </location>
</feature>
<feature type="domain" description="EF-hand" evidence="7">
    <location>
        <begin position="131"/>
        <end position="166"/>
    </location>
</feature>
<evidence type="ECO:0000256" key="3">
    <source>
        <dbReference type="ARBA" id="ARBA00022723"/>
    </source>
</evidence>
<organism evidence="8 9">
    <name type="scientific">Mycena maculata</name>
    <dbReference type="NCBI Taxonomy" id="230809"/>
    <lineage>
        <taxon>Eukaryota</taxon>
        <taxon>Fungi</taxon>
        <taxon>Dikarya</taxon>
        <taxon>Basidiomycota</taxon>
        <taxon>Agaricomycotina</taxon>
        <taxon>Agaricomycetes</taxon>
        <taxon>Agaricomycetidae</taxon>
        <taxon>Agaricales</taxon>
        <taxon>Marasmiineae</taxon>
        <taxon>Mycenaceae</taxon>
        <taxon>Mycena</taxon>
    </lineage>
</organism>
<evidence type="ECO:0000313" key="8">
    <source>
        <dbReference type="EMBL" id="KAJ7776045.1"/>
    </source>
</evidence>
<evidence type="ECO:0000313" key="9">
    <source>
        <dbReference type="Proteomes" id="UP001215280"/>
    </source>
</evidence>
<proteinExistence type="predicted"/>
<comment type="caution">
    <text evidence="8">The sequence shown here is derived from an EMBL/GenBank/DDBJ whole genome shotgun (WGS) entry which is preliminary data.</text>
</comment>
<evidence type="ECO:0000256" key="5">
    <source>
        <dbReference type="ARBA" id="ARBA00022837"/>
    </source>
</evidence>
<comment type="subcellular location">
    <subcellularLocation>
        <location evidence="1">Cytoplasm</location>
    </subcellularLocation>
</comment>
<feature type="compositionally biased region" description="Low complexity" evidence="6">
    <location>
        <begin position="21"/>
        <end position="32"/>
    </location>
</feature>
<dbReference type="Pfam" id="PF00036">
    <property type="entry name" value="EF-hand_1"/>
    <property type="match status" value="1"/>
</dbReference>
<keyword evidence="4" id="KW-0677">Repeat</keyword>
<evidence type="ECO:0000256" key="2">
    <source>
        <dbReference type="ARBA" id="ARBA00022490"/>
    </source>
</evidence>
<dbReference type="SMART" id="SM00054">
    <property type="entry name" value="EFh"/>
    <property type="match status" value="4"/>
</dbReference>
<keyword evidence="9" id="KW-1185">Reference proteome</keyword>
<evidence type="ECO:0000256" key="4">
    <source>
        <dbReference type="ARBA" id="ARBA00022737"/>
    </source>
</evidence>
<dbReference type="Gene3D" id="1.10.238.10">
    <property type="entry name" value="EF-hand"/>
    <property type="match status" value="1"/>
</dbReference>
<dbReference type="InterPro" id="IPR011992">
    <property type="entry name" value="EF-hand-dom_pair"/>
</dbReference>
<sequence length="420" mass="45847">MSYGGQQYGPPSGAPPGAHRAPQQQPGAYGPPAGAPPPQGVYAAPHGAPHAGPPGYGAPPRGDGYNPRAQDAFSRVDKDRSGSISVEELQEALVNRDWTTFDPDTVKLLMNMFDTDRSGKIGFNEFHGLWKYIEDWQAIFKHFDQDNSGTINERELGGALAKFGFNLQPHSVKLVLHKYGTAAAPTPAAGGFVVQQEGQGGLPLTITFDHFIRACVSVKQASEAFQKLDTDRDGWVQINYEQFMGTVLSLPSPTKPWIRKYCRCRARPGVGPAFLAGLCVVNVLNFRELDQGSTPSAIGSDEFLQIIYRGRLGSARHPPFDSGPSHSLLLGRLGRAWIEADVEGSVARRASAFRILPIQYTPFDSGPRHNIEIDGEGSVVHGAHLSIMVVFYFYMQTPPVRRLSRGRAFIVKDPETPIRG</sequence>
<name>A0AAD7K0W6_9AGAR</name>
<dbReference type="AlphaFoldDB" id="A0AAD7K0W6"/>
<dbReference type="EMBL" id="JARJLG010000013">
    <property type="protein sequence ID" value="KAJ7776045.1"/>
    <property type="molecule type" value="Genomic_DNA"/>
</dbReference>
<dbReference type="PANTHER" id="PTHR46212">
    <property type="entry name" value="PEFLIN"/>
    <property type="match status" value="1"/>
</dbReference>
<keyword evidence="2" id="KW-0963">Cytoplasm</keyword>
<dbReference type="CDD" id="cd16180">
    <property type="entry name" value="EFh_PEF_Group_I"/>
    <property type="match status" value="1"/>
</dbReference>
<dbReference type="GO" id="GO:0005509">
    <property type="term" value="F:calcium ion binding"/>
    <property type="evidence" value="ECO:0007669"/>
    <property type="project" value="InterPro"/>
</dbReference>
<keyword evidence="3" id="KW-0479">Metal-binding</keyword>
<dbReference type="InterPro" id="IPR051426">
    <property type="entry name" value="Peflin/Sorcin_CaBP"/>
</dbReference>
<evidence type="ECO:0000256" key="1">
    <source>
        <dbReference type="ARBA" id="ARBA00004496"/>
    </source>
</evidence>
<feature type="domain" description="EF-hand" evidence="7">
    <location>
        <begin position="216"/>
        <end position="253"/>
    </location>
</feature>
<evidence type="ECO:0000256" key="6">
    <source>
        <dbReference type="SAM" id="MobiDB-lite"/>
    </source>
</evidence>
<dbReference type="InterPro" id="IPR018247">
    <property type="entry name" value="EF_Hand_1_Ca_BS"/>
</dbReference>
<keyword evidence="5" id="KW-0106">Calcium</keyword>
<accession>A0AAD7K0W6</accession>
<gene>
    <name evidence="8" type="ORF">DFH07DRAFT_936980</name>
</gene>